<proteinExistence type="predicted"/>
<dbReference type="Proteomes" id="UP000265515">
    <property type="component" value="Unassembled WGS sequence"/>
</dbReference>
<reference evidence="1 2" key="1">
    <citation type="journal article" date="2018" name="Cell">
        <title>The Chara Genome: Secondary Complexity and Implications for Plant Terrestrialization.</title>
        <authorList>
            <person name="Nishiyama T."/>
            <person name="Sakayama H."/>
            <person name="Vries J.D."/>
            <person name="Buschmann H."/>
            <person name="Saint-Marcoux D."/>
            <person name="Ullrich K.K."/>
            <person name="Haas F.B."/>
            <person name="Vanderstraeten L."/>
            <person name="Becker D."/>
            <person name="Lang D."/>
            <person name="Vosolsobe S."/>
            <person name="Rombauts S."/>
            <person name="Wilhelmsson P.K.I."/>
            <person name="Janitza P."/>
            <person name="Kern R."/>
            <person name="Heyl A."/>
            <person name="Rumpler F."/>
            <person name="Villalobos L.I.A.C."/>
            <person name="Clay J.M."/>
            <person name="Skokan R."/>
            <person name="Toyoda A."/>
            <person name="Suzuki Y."/>
            <person name="Kagoshima H."/>
            <person name="Schijlen E."/>
            <person name="Tajeshwar N."/>
            <person name="Catarino B."/>
            <person name="Hetherington A.J."/>
            <person name="Saltykova A."/>
            <person name="Bonnot C."/>
            <person name="Breuninger H."/>
            <person name="Symeonidi A."/>
            <person name="Radhakrishnan G.V."/>
            <person name="Van Nieuwerburgh F."/>
            <person name="Deforce D."/>
            <person name="Chang C."/>
            <person name="Karol K.G."/>
            <person name="Hedrich R."/>
            <person name="Ulvskov P."/>
            <person name="Glockner G."/>
            <person name="Delwiche C.F."/>
            <person name="Petrasek J."/>
            <person name="Van de Peer Y."/>
            <person name="Friml J."/>
            <person name="Beilby M."/>
            <person name="Dolan L."/>
            <person name="Kohara Y."/>
            <person name="Sugano S."/>
            <person name="Fujiyama A."/>
            <person name="Delaux P.-M."/>
            <person name="Quint M."/>
            <person name="TheiBen G."/>
            <person name="Hagemann M."/>
            <person name="Harholt J."/>
            <person name="Dunand C."/>
            <person name="Zachgo S."/>
            <person name="Langdale J."/>
            <person name="Maumus F."/>
            <person name="Straeten D.V.D."/>
            <person name="Gould S.B."/>
            <person name="Rensing S.A."/>
        </authorList>
    </citation>
    <scope>NUCLEOTIDE SEQUENCE [LARGE SCALE GENOMIC DNA]</scope>
    <source>
        <strain evidence="1 2">S276</strain>
    </source>
</reference>
<accession>A0A388KTG3</accession>
<gene>
    <name evidence="1" type="ORF">CBR_g12940</name>
</gene>
<organism evidence="1 2">
    <name type="scientific">Chara braunii</name>
    <name type="common">Braun's stonewort</name>
    <dbReference type="NCBI Taxonomy" id="69332"/>
    <lineage>
        <taxon>Eukaryota</taxon>
        <taxon>Viridiplantae</taxon>
        <taxon>Streptophyta</taxon>
        <taxon>Charophyceae</taxon>
        <taxon>Charales</taxon>
        <taxon>Characeae</taxon>
        <taxon>Chara</taxon>
    </lineage>
</organism>
<dbReference type="Gramene" id="GBG73223">
    <property type="protein sequence ID" value="GBG73223"/>
    <property type="gene ID" value="CBR_g12940"/>
</dbReference>
<evidence type="ECO:0000313" key="1">
    <source>
        <dbReference type="EMBL" id="GBG73223.1"/>
    </source>
</evidence>
<evidence type="ECO:0000313" key="2">
    <source>
        <dbReference type="Proteomes" id="UP000265515"/>
    </source>
</evidence>
<comment type="caution">
    <text evidence="1">The sequence shown here is derived from an EMBL/GenBank/DDBJ whole genome shotgun (WGS) entry which is preliminary data.</text>
</comment>
<sequence length="165" mass="17307">MALAFASWGRGGAWGLCKKSSRQRVDNGEYIGGLGGGQEPRRRVLVWCRGGGMIQEDVVVAMALAFASWGRGGAWGLCKKSSRQRVDNGEYIAAGRSRGDGCLSGAVVGVENGSCLWKAGPTGSCLWKAGPTGSCLWKAGPTGSCLCKAGPEEFRECLSHPFSCD</sequence>
<dbReference type="EMBL" id="BFEA01000179">
    <property type="protein sequence ID" value="GBG73223.1"/>
    <property type="molecule type" value="Genomic_DNA"/>
</dbReference>
<protein>
    <submittedName>
        <fullName evidence="1">Uncharacterized protein</fullName>
    </submittedName>
</protein>
<name>A0A388KTG3_CHABU</name>
<keyword evidence="2" id="KW-1185">Reference proteome</keyword>
<dbReference type="AlphaFoldDB" id="A0A388KTG3"/>